<organism evidence="1 2">
    <name type="scientific">Calothrix parietina FACHB-288</name>
    <dbReference type="NCBI Taxonomy" id="2692896"/>
    <lineage>
        <taxon>Bacteria</taxon>
        <taxon>Bacillati</taxon>
        <taxon>Cyanobacteriota</taxon>
        <taxon>Cyanophyceae</taxon>
        <taxon>Nostocales</taxon>
        <taxon>Calotrichaceae</taxon>
        <taxon>Calothrix</taxon>
    </lineage>
</organism>
<proteinExistence type="predicted"/>
<gene>
    <name evidence="1" type="ORF">H6G24_24720</name>
</gene>
<dbReference type="EMBL" id="JACJQH010000044">
    <property type="protein sequence ID" value="MBD2198649.1"/>
    <property type="molecule type" value="Genomic_DNA"/>
</dbReference>
<name>A0ABR8AFW2_9CYAN</name>
<dbReference type="Proteomes" id="UP000658514">
    <property type="component" value="Unassembled WGS sequence"/>
</dbReference>
<dbReference type="RefSeq" id="WP_190546597.1">
    <property type="nucleotide sequence ID" value="NZ_CAWPNO010000078.1"/>
</dbReference>
<evidence type="ECO:0000313" key="1">
    <source>
        <dbReference type="EMBL" id="MBD2198649.1"/>
    </source>
</evidence>
<comment type="caution">
    <text evidence="1">The sequence shown here is derived from an EMBL/GenBank/DDBJ whole genome shotgun (WGS) entry which is preliminary data.</text>
</comment>
<reference evidence="1 2" key="1">
    <citation type="journal article" date="2020" name="ISME J.">
        <title>Comparative genomics reveals insights into cyanobacterial evolution and habitat adaptation.</title>
        <authorList>
            <person name="Chen M.Y."/>
            <person name="Teng W.K."/>
            <person name="Zhao L."/>
            <person name="Hu C.X."/>
            <person name="Zhou Y.K."/>
            <person name="Han B.P."/>
            <person name="Song L.R."/>
            <person name="Shu W.S."/>
        </authorList>
    </citation>
    <scope>NUCLEOTIDE SEQUENCE [LARGE SCALE GENOMIC DNA]</scope>
    <source>
        <strain evidence="1 2">FACHB-288</strain>
    </source>
</reference>
<evidence type="ECO:0000313" key="2">
    <source>
        <dbReference type="Proteomes" id="UP000658514"/>
    </source>
</evidence>
<keyword evidence="2" id="KW-1185">Reference proteome</keyword>
<protein>
    <submittedName>
        <fullName evidence="1">Uncharacterized protein</fullName>
    </submittedName>
</protein>
<sequence>MNRNLTIQNLAIAIATKNHNPSILTFDFLKYSDIIPSDWELARQPVVNNQVSQLVFRNGVSLAAQQDLLSFVEIVGTKDISEVQIPAIAHNYVRALPNVEYQAVGIDIRGYITANQLGEEAGVENYIKTLLAPAPWQEVGNAPVKASIQLAFSLDRGQLSLNINEGKLYITEEETVPIVMFYGNFSYGAEGNTKDTRLQSIHQLIDNWQEDLKTYLDIINTKFLSSQIILRDAPESEFIAPELLIPQV</sequence>
<accession>A0ABR8AFW2</accession>